<dbReference type="Proteomes" id="UP001386972">
    <property type="component" value="Unassembled WGS sequence"/>
</dbReference>
<evidence type="ECO:0000256" key="1">
    <source>
        <dbReference type="SAM" id="MobiDB-lite"/>
    </source>
</evidence>
<dbReference type="RefSeq" id="WP_340611123.1">
    <property type="nucleotide sequence ID" value="NZ_JBBNAW010000003.1"/>
</dbReference>
<reference evidence="3 4" key="1">
    <citation type="submission" date="2024-03" db="EMBL/GenBank/DDBJ databases">
        <title>Screening, Identification and Application of a Plant Lactobacillus Strain.</title>
        <authorList>
            <person name="Li Y.L."/>
        </authorList>
    </citation>
    <scope>NUCLEOTIDE SEQUENCE [LARGE SCALE GENOMIC DNA]</scope>
    <source>
        <strain evidence="3 4">JDB</strain>
    </source>
</reference>
<gene>
    <name evidence="3" type="ORF">WLF18_05190</name>
</gene>
<evidence type="ECO:0000313" key="4">
    <source>
        <dbReference type="Proteomes" id="UP001386972"/>
    </source>
</evidence>
<accession>A0ABU8ZX38</accession>
<evidence type="ECO:0000259" key="2">
    <source>
        <dbReference type="Pfam" id="PF16778"/>
    </source>
</evidence>
<feature type="domain" description="Phage tail assembly chaperone-like" evidence="2">
    <location>
        <begin position="75"/>
        <end position="140"/>
    </location>
</feature>
<dbReference type="InterPro" id="IPR031893">
    <property type="entry name" value="Phage_tail_APC"/>
</dbReference>
<feature type="region of interest" description="Disordered" evidence="1">
    <location>
        <begin position="48"/>
        <end position="75"/>
    </location>
</feature>
<dbReference type="EMBL" id="JBBNAW010000003">
    <property type="protein sequence ID" value="MEK2608497.1"/>
    <property type="molecule type" value="Genomic_DNA"/>
</dbReference>
<evidence type="ECO:0000313" key="3">
    <source>
        <dbReference type="EMBL" id="MEK2608497.1"/>
    </source>
</evidence>
<keyword evidence="4" id="KW-1185">Reference proteome</keyword>
<comment type="caution">
    <text evidence="3">The sequence shown here is derived from an EMBL/GenBank/DDBJ whole genome shotgun (WGS) entry which is preliminary data.</text>
</comment>
<name>A0ABU8ZX38_9PSED</name>
<dbReference type="Pfam" id="PF16778">
    <property type="entry name" value="Phage_tail_APC"/>
    <property type="match status" value="1"/>
</dbReference>
<sequence length="148" mass="16743">MYYSASTNGFIPAAWKDDGSYSADRWPADAVLLTEGELVLFVGVSPPQGKQLGSESGRPAWIDLPEPSPQESSSLERAWRDAELSGLVWLRDRHRDQLEIEIETTLTSEQFAELLVYMQALRDWPQAEYFPVIEHRPVAPPWIAEQGQ</sequence>
<proteinExistence type="predicted"/>
<protein>
    <submittedName>
        <fullName evidence="3">Phage tail assembly chaperone</fullName>
    </submittedName>
</protein>
<organism evidence="3 4">
    <name type="scientific">Pseudomonas shirazensis</name>
    <dbReference type="NCBI Taxonomy" id="2745494"/>
    <lineage>
        <taxon>Bacteria</taxon>
        <taxon>Pseudomonadati</taxon>
        <taxon>Pseudomonadota</taxon>
        <taxon>Gammaproteobacteria</taxon>
        <taxon>Pseudomonadales</taxon>
        <taxon>Pseudomonadaceae</taxon>
        <taxon>Pseudomonas</taxon>
    </lineage>
</organism>